<evidence type="ECO:0000313" key="5">
    <source>
        <dbReference type="Proteomes" id="UP000322918"/>
    </source>
</evidence>
<dbReference type="InterPro" id="IPR013991">
    <property type="entry name" value="PhnaA_N_proteobac"/>
</dbReference>
<reference evidence="3 4" key="1">
    <citation type="submission" date="2018-12" db="EMBL/GenBank/DDBJ databases">
        <title>The Draft Genome Sequence of the Soil Bacterium Pedobacter tournemirensis R1.</title>
        <authorList>
            <person name="He J."/>
        </authorList>
    </citation>
    <scope>NUCLEOTIDE SEQUENCE [LARGE SCALE GENOMIC DNA]</scope>
    <source>
        <strain evidence="3 4">R1</strain>
    </source>
</reference>
<gene>
    <name evidence="3" type="ORF">EKH83_01155</name>
    <name evidence="2" type="ORF">F1649_20035</name>
</gene>
<dbReference type="EMBL" id="VWNE01000043">
    <property type="protein sequence ID" value="KAA8476407.1"/>
    <property type="molecule type" value="Genomic_DNA"/>
</dbReference>
<dbReference type="Proteomes" id="UP000290848">
    <property type="component" value="Unassembled WGS sequence"/>
</dbReference>
<dbReference type="AlphaFoldDB" id="A0A4Q0MHA6"/>
<dbReference type="SUPFAM" id="SSF82057">
    <property type="entry name" value="Prokaryotic SH3-related domain"/>
    <property type="match status" value="1"/>
</dbReference>
<dbReference type="SMART" id="SM00782">
    <property type="entry name" value="PhnA_Zn_Ribbon"/>
    <property type="match status" value="1"/>
</dbReference>
<sequence length="192" mass="21328">MSINPQLQNRSNQACELCLNPDSDLNAYTVPPRNESIENQVVLCSECLGQIASGDYTNTHHWRCLEGSIWSEVPSVQVLSYKIMSRLSSTEEWARDTIESVYLDESLVEWANAEDALEAGKVIHKDSFGVVLETGDSVILTQNLNVKGTSYIAPKGTMVRKIKLVPDNADQIEGKINGDTIVILTRFVRKSV</sequence>
<dbReference type="EMBL" id="RXOC01000001">
    <property type="protein sequence ID" value="RXF72366.1"/>
    <property type="molecule type" value="Genomic_DNA"/>
</dbReference>
<accession>A0A4Q0MHA6</accession>
<comment type="caution">
    <text evidence="3">The sequence shown here is derived from an EMBL/GenBank/DDBJ whole genome shotgun (WGS) entry which is preliminary data.</text>
</comment>
<dbReference type="Proteomes" id="UP000322918">
    <property type="component" value="Unassembled WGS sequence"/>
</dbReference>
<evidence type="ECO:0000313" key="2">
    <source>
        <dbReference type="EMBL" id="KAA8476407.1"/>
    </source>
</evidence>
<dbReference type="Gene3D" id="2.30.30.40">
    <property type="entry name" value="SH3 Domains"/>
    <property type="match status" value="1"/>
</dbReference>
<dbReference type="Pfam" id="PF03831">
    <property type="entry name" value="YjdM"/>
    <property type="match status" value="1"/>
</dbReference>
<protein>
    <submittedName>
        <fullName evidence="3">PhnA protein</fullName>
    </submittedName>
</protein>
<evidence type="ECO:0000313" key="4">
    <source>
        <dbReference type="Proteomes" id="UP000290848"/>
    </source>
</evidence>
<keyword evidence="5" id="KW-1185">Reference proteome</keyword>
<dbReference type="RefSeq" id="WP_128767551.1">
    <property type="nucleotide sequence ID" value="NZ_RXOC01000001.1"/>
</dbReference>
<dbReference type="OrthoDB" id="9810131at2"/>
<dbReference type="PANTHER" id="PTHR30305:SF3">
    <property type="entry name" value="PROTEIN YJDM"/>
    <property type="match status" value="1"/>
</dbReference>
<name>A0A4Q0MHA6_9SPHI</name>
<evidence type="ECO:0000259" key="1">
    <source>
        <dbReference type="SMART" id="SM00782"/>
    </source>
</evidence>
<feature type="domain" description="PhnA protein N-terminal proteobacterial" evidence="1">
    <location>
        <begin position="6"/>
        <end position="52"/>
    </location>
</feature>
<evidence type="ECO:0000313" key="3">
    <source>
        <dbReference type="EMBL" id="RXF72366.1"/>
    </source>
</evidence>
<dbReference type="InterPro" id="IPR013988">
    <property type="entry name" value="YjdM_C"/>
</dbReference>
<organism evidence="3 4">
    <name type="scientific">Arcticibacter tournemirensis</name>
    <dbReference type="NCBI Taxonomy" id="699437"/>
    <lineage>
        <taxon>Bacteria</taxon>
        <taxon>Pseudomonadati</taxon>
        <taxon>Bacteroidota</taxon>
        <taxon>Sphingobacteriia</taxon>
        <taxon>Sphingobacteriales</taxon>
        <taxon>Sphingobacteriaceae</taxon>
        <taxon>Arcticibacter</taxon>
    </lineage>
</organism>
<dbReference type="PANTHER" id="PTHR30305">
    <property type="entry name" value="PROTEIN YJDM-RELATED"/>
    <property type="match status" value="1"/>
</dbReference>
<proteinExistence type="predicted"/>
<reference evidence="2 5" key="2">
    <citation type="submission" date="2019-09" db="EMBL/GenBank/DDBJ databases">
        <title>Pararcticibacter amylolyticus gen. nov., sp. nov., isolated from a rottenly hemp rope, and reclassification of Pedobacter tournemirensis as Pararcticibacter tournemirensis comb. nov.</title>
        <authorList>
            <person name="Cai Y."/>
        </authorList>
    </citation>
    <scope>NUCLEOTIDE SEQUENCE [LARGE SCALE GENOMIC DNA]</scope>
    <source>
        <strain evidence="2 5">TF5-37.2-LB10</strain>
    </source>
</reference>